<gene>
    <name evidence="1" type="ORF">L2E82_16513</name>
</gene>
<sequence>MFWMCNCVSDLLYTMGICGCVLGVRSSSLCWILSRKICSVLIQEMVNNDRFGIEYEFVKNQNRGIEGRTERAYWVQTSGSIQCLISFVRNEIGSGTGTELTLNRENEKC</sequence>
<reference evidence="2" key="1">
    <citation type="journal article" date="2022" name="Mol. Ecol. Resour.">
        <title>The genomes of chicory, endive, great burdock and yacon provide insights into Asteraceae palaeo-polyploidization history and plant inulin production.</title>
        <authorList>
            <person name="Fan W."/>
            <person name="Wang S."/>
            <person name="Wang H."/>
            <person name="Wang A."/>
            <person name="Jiang F."/>
            <person name="Liu H."/>
            <person name="Zhao H."/>
            <person name="Xu D."/>
            <person name="Zhang Y."/>
        </authorList>
    </citation>
    <scope>NUCLEOTIDE SEQUENCE [LARGE SCALE GENOMIC DNA]</scope>
    <source>
        <strain evidence="2">cv. Punajuju</strain>
    </source>
</reference>
<reference evidence="1 2" key="2">
    <citation type="journal article" date="2022" name="Mol. Ecol. Resour.">
        <title>The genomes of chicory, endive, great burdock and yacon provide insights into Asteraceae paleo-polyploidization history and plant inulin production.</title>
        <authorList>
            <person name="Fan W."/>
            <person name="Wang S."/>
            <person name="Wang H."/>
            <person name="Wang A."/>
            <person name="Jiang F."/>
            <person name="Liu H."/>
            <person name="Zhao H."/>
            <person name="Xu D."/>
            <person name="Zhang Y."/>
        </authorList>
    </citation>
    <scope>NUCLEOTIDE SEQUENCE [LARGE SCALE GENOMIC DNA]</scope>
    <source>
        <strain evidence="2">cv. Punajuju</strain>
        <tissue evidence="1">Leaves</tissue>
    </source>
</reference>
<name>A0ACB9F5T0_CICIN</name>
<evidence type="ECO:0000313" key="2">
    <source>
        <dbReference type="Proteomes" id="UP001055811"/>
    </source>
</evidence>
<dbReference type="Proteomes" id="UP001055811">
    <property type="component" value="Linkage Group LG03"/>
</dbReference>
<organism evidence="1 2">
    <name type="scientific">Cichorium intybus</name>
    <name type="common">Chicory</name>
    <dbReference type="NCBI Taxonomy" id="13427"/>
    <lineage>
        <taxon>Eukaryota</taxon>
        <taxon>Viridiplantae</taxon>
        <taxon>Streptophyta</taxon>
        <taxon>Embryophyta</taxon>
        <taxon>Tracheophyta</taxon>
        <taxon>Spermatophyta</taxon>
        <taxon>Magnoliopsida</taxon>
        <taxon>eudicotyledons</taxon>
        <taxon>Gunneridae</taxon>
        <taxon>Pentapetalae</taxon>
        <taxon>asterids</taxon>
        <taxon>campanulids</taxon>
        <taxon>Asterales</taxon>
        <taxon>Asteraceae</taxon>
        <taxon>Cichorioideae</taxon>
        <taxon>Cichorieae</taxon>
        <taxon>Cichoriinae</taxon>
        <taxon>Cichorium</taxon>
    </lineage>
</organism>
<accession>A0ACB9F5T0</accession>
<protein>
    <submittedName>
        <fullName evidence="1">Uncharacterized protein</fullName>
    </submittedName>
</protein>
<keyword evidence="2" id="KW-1185">Reference proteome</keyword>
<evidence type="ECO:0000313" key="1">
    <source>
        <dbReference type="EMBL" id="KAI3766455.1"/>
    </source>
</evidence>
<proteinExistence type="predicted"/>
<comment type="caution">
    <text evidence="1">The sequence shown here is derived from an EMBL/GenBank/DDBJ whole genome shotgun (WGS) entry which is preliminary data.</text>
</comment>
<dbReference type="EMBL" id="CM042011">
    <property type="protein sequence ID" value="KAI3766455.1"/>
    <property type="molecule type" value="Genomic_DNA"/>
</dbReference>